<proteinExistence type="predicted"/>
<evidence type="ECO:0000313" key="1">
    <source>
        <dbReference type="EMBL" id="JAD43226.1"/>
    </source>
</evidence>
<accession>A0A0A8ZWK6</accession>
<protein>
    <submittedName>
        <fullName evidence="1">Uncharacterized protein</fullName>
    </submittedName>
</protein>
<dbReference type="AlphaFoldDB" id="A0A0A8ZWK6"/>
<dbReference type="EMBL" id="GBRH01254669">
    <property type="protein sequence ID" value="JAD43226.1"/>
    <property type="molecule type" value="Transcribed_RNA"/>
</dbReference>
<reference evidence="1" key="2">
    <citation type="journal article" date="2015" name="Data Brief">
        <title>Shoot transcriptome of the giant reed, Arundo donax.</title>
        <authorList>
            <person name="Barrero R.A."/>
            <person name="Guerrero F.D."/>
            <person name="Moolhuijzen P."/>
            <person name="Goolsby J.A."/>
            <person name="Tidwell J."/>
            <person name="Bellgard S.E."/>
            <person name="Bellgard M.I."/>
        </authorList>
    </citation>
    <scope>NUCLEOTIDE SEQUENCE</scope>
    <source>
        <tissue evidence="1">Shoot tissue taken approximately 20 cm above the soil surface</tissue>
    </source>
</reference>
<reference evidence="1" key="1">
    <citation type="submission" date="2014-09" db="EMBL/GenBank/DDBJ databases">
        <authorList>
            <person name="Magalhaes I.L.F."/>
            <person name="Oliveira U."/>
            <person name="Santos F.R."/>
            <person name="Vidigal T.H.D.A."/>
            <person name="Brescovit A.D."/>
            <person name="Santos A.J."/>
        </authorList>
    </citation>
    <scope>NUCLEOTIDE SEQUENCE</scope>
    <source>
        <tissue evidence="1">Shoot tissue taken approximately 20 cm above the soil surface</tissue>
    </source>
</reference>
<organism evidence="1">
    <name type="scientific">Arundo donax</name>
    <name type="common">Giant reed</name>
    <name type="synonym">Donax arundinaceus</name>
    <dbReference type="NCBI Taxonomy" id="35708"/>
    <lineage>
        <taxon>Eukaryota</taxon>
        <taxon>Viridiplantae</taxon>
        <taxon>Streptophyta</taxon>
        <taxon>Embryophyta</taxon>
        <taxon>Tracheophyta</taxon>
        <taxon>Spermatophyta</taxon>
        <taxon>Magnoliopsida</taxon>
        <taxon>Liliopsida</taxon>
        <taxon>Poales</taxon>
        <taxon>Poaceae</taxon>
        <taxon>PACMAD clade</taxon>
        <taxon>Arundinoideae</taxon>
        <taxon>Arundineae</taxon>
        <taxon>Arundo</taxon>
    </lineage>
</organism>
<name>A0A0A8ZWK6_ARUDO</name>
<sequence>MAVSHIRHIRVRLATRLAILVKPGRQTAILNPAHLLPESGLHNQP</sequence>